<comment type="subcellular location">
    <subcellularLocation>
        <location evidence="1">Cell projection</location>
        <location evidence="1">Cilium</location>
    </subcellularLocation>
</comment>
<keyword evidence="2" id="KW-0853">WD repeat</keyword>
<accession>A0A699YG00</accession>
<name>A0A699YG00_HAELA</name>
<keyword evidence="4" id="KW-0969">Cilium</keyword>
<protein>
    <submittedName>
        <fullName evidence="7">WD_REPEATS_REGION domain-containing protein</fullName>
    </submittedName>
</protein>
<gene>
    <name evidence="7" type="ORF">HaLaN_03329</name>
</gene>
<feature type="domain" description="IF140/IFT172/WDR19 TPR" evidence="6">
    <location>
        <begin position="145"/>
        <end position="347"/>
    </location>
</feature>
<keyword evidence="5" id="KW-0966">Cell projection</keyword>
<dbReference type="Pfam" id="PF24762">
    <property type="entry name" value="TPR_IF140-IFT172"/>
    <property type="match status" value="1"/>
</dbReference>
<dbReference type="PANTHER" id="PTHR15722:SF2">
    <property type="entry name" value="INTRAFLAGELLAR TRANSPORT PROTEIN 172 HOMOLOG"/>
    <property type="match status" value="1"/>
</dbReference>
<dbReference type="InterPro" id="IPR056168">
    <property type="entry name" value="TPR_IF140/IFT172/WDR19"/>
</dbReference>
<dbReference type="EMBL" id="BLLF01000157">
    <property type="protein sequence ID" value="GFH08381.1"/>
    <property type="molecule type" value="Genomic_DNA"/>
</dbReference>
<comment type="caution">
    <text evidence="7">The sequence shown here is derived from an EMBL/GenBank/DDBJ whole genome shotgun (WGS) entry which is preliminary data.</text>
</comment>
<organism evidence="7 8">
    <name type="scientific">Haematococcus lacustris</name>
    <name type="common">Green alga</name>
    <name type="synonym">Haematococcus pluvialis</name>
    <dbReference type="NCBI Taxonomy" id="44745"/>
    <lineage>
        <taxon>Eukaryota</taxon>
        <taxon>Viridiplantae</taxon>
        <taxon>Chlorophyta</taxon>
        <taxon>core chlorophytes</taxon>
        <taxon>Chlorophyceae</taxon>
        <taxon>CS clade</taxon>
        <taxon>Chlamydomonadales</taxon>
        <taxon>Haematococcaceae</taxon>
        <taxon>Haematococcus</taxon>
    </lineage>
</organism>
<dbReference type="Proteomes" id="UP000485058">
    <property type="component" value="Unassembled WGS sequence"/>
</dbReference>
<proteinExistence type="predicted"/>
<evidence type="ECO:0000256" key="3">
    <source>
        <dbReference type="ARBA" id="ARBA00022737"/>
    </source>
</evidence>
<dbReference type="AlphaFoldDB" id="A0A699YG00"/>
<dbReference type="GO" id="GO:0005930">
    <property type="term" value="C:axoneme"/>
    <property type="evidence" value="ECO:0007669"/>
    <property type="project" value="TreeGrafter"/>
</dbReference>
<feature type="non-terminal residue" evidence="7">
    <location>
        <position position="1"/>
    </location>
</feature>
<evidence type="ECO:0000256" key="2">
    <source>
        <dbReference type="ARBA" id="ARBA00022574"/>
    </source>
</evidence>
<dbReference type="FunFam" id="1.25.40.470:FF:000012">
    <property type="entry name" value="intraflagellar transport protein 172 homolog"/>
    <property type="match status" value="1"/>
</dbReference>
<dbReference type="PANTHER" id="PTHR15722">
    <property type="entry name" value="IFT140/172-RELATED"/>
    <property type="match status" value="1"/>
</dbReference>
<evidence type="ECO:0000256" key="1">
    <source>
        <dbReference type="ARBA" id="ARBA00004138"/>
    </source>
</evidence>
<keyword evidence="8" id="KW-1185">Reference proteome</keyword>
<evidence type="ECO:0000256" key="4">
    <source>
        <dbReference type="ARBA" id="ARBA00023069"/>
    </source>
</evidence>
<keyword evidence="3" id="KW-0677">Repeat</keyword>
<dbReference type="GO" id="GO:0042073">
    <property type="term" value="P:intraciliary transport"/>
    <property type="evidence" value="ECO:0007669"/>
    <property type="project" value="TreeGrafter"/>
</dbReference>
<evidence type="ECO:0000313" key="8">
    <source>
        <dbReference type="Proteomes" id="UP000485058"/>
    </source>
</evidence>
<dbReference type="GO" id="GO:0030992">
    <property type="term" value="C:intraciliary transport particle B"/>
    <property type="evidence" value="ECO:0007669"/>
    <property type="project" value="TreeGrafter"/>
</dbReference>
<dbReference type="Gene3D" id="1.25.40.470">
    <property type="match status" value="2"/>
</dbReference>
<feature type="non-terminal residue" evidence="7">
    <location>
        <position position="699"/>
    </location>
</feature>
<dbReference type="GO" id="GO:0036064">
    <property type="term" value="C:ciliary basal body"/>
    <property type="evidence" value="ECO:0007669"/>
    <property type="project" value="TreeGrafter"/>
</dbReference>
<reference evidence="7 8" key="1">
    <citation type="submission" date="2020-02" db="EMBL/GenBank/DDBJ databases">
        <title>Draft genome sequence of Haematococcus lacustris strain NIES-144.</title>
        <authorList>
            <person name="Morimoto D."/>
            <person name="Nakagawa S."/>
            <person name="Yoshida T."/>
            <person name="Sawayama S."/>
        </authorList>
    </citation>
    <scope>NUCLEOTIDE SEQUENCE [LARGE SCALE GENOMIC DNA]</scope>
    <source>
        <strain evidence="7 8">NIES-144</strain>
    </source>
</reference>
<evidence type="ECO:0000313" key="7">
    <source>
        <dbReference type="EMBL" id="GFH08381.1"/>
    </source>
</evidence>
<sequence length="699" mass="77843">AGRSLKAIEAAIQCRQFSKAAGIIEFLDHNQALPYYKRIAGHYESTGNLEEAERYYIKAGLAIAAVDMYSRASRWEAAQRVARGYLTDAEMKAFYRKKAREFEASHKYKEAEKAYLQGDEVDVAINMYKKARMYEQMIRLVAQYRKDNLAQAHMVVGQALEAEGNLRDAEKHYTDAKDWKAAVQMHRNHGSWEDALRVAKVYGGVNASKQVAYAWAVSLGGEEGATLLRKLGLLEAAIDYAVESGAFPQAFDLARAGAKTKLPEVHLKYAMYLEDEGRFANAEVEFLAASKPREAIDMYTHNQDWDSAMRIAEQYDPASISDIMVAQAKAAVDRKQYQVAEALFLKAKRPELALNMYREVRMWHDALRLAEDYLPGKAAEIHAELASGNKAPSKVSQAGPDSILAKARKFEQGNDYARAIETYLSLSEADTGNVDILEQAWEQAANLAINFQRHRMHDVISLASSKLQQVGRHQAAAEIHEGIDDVQGALRAYCAGLMWDRARQLAGNNPTYSAYIEEQYNASLVQNKNADEMAIRGGNLAQQAIEIYVQRNDWKKVHEMASRAGADVAASYAARHAERCLKQGDYSTAASVLADHGVAANPQYYELYRNVGSAIMQASMAERNAAGEQALKGLLFKLINIMTNSGTSVAKRDLEEFRRMYLAAHYISMATASKTKKLHELAAQQLTSALRYTGLIPAD</sequence>
<evidence type="ECO:0000259" key="6">
    <source>
        <dbReference type="Pfam" id="PF24762"/>
    </source>
</evidence>
<evidence type="ECO:0000256" key="5">
    <source>
        <dbReference type="ARBA" id="ARBA00023273"/>
    </source>
</evidence>